<proteinExistence type="predicted"/>
<organism evidence="1 2">
    <name type="scientific">Ditylenchus dipsaci</name>
    <dbReference type="NCBI Taxonomy" id="166011"/>
    <lineage>
        <taxon>Eukaryota</taxon>
        <taxon>Metazoa</taxon>
        <taxon>Ecdysozoa</taxon>
        <taxon>Nematoda</taxon>
        <taxon>Chromadorea</taxon>
        <taxon>Rhabditida</taxon>
        <taxon>Tylenchina</taxon>
        <taxon>Tylenchomorpha</taxon>
        <taxon>Sphaerularioidea</taxon>
        <taxon>Anguinidae</taxon>
        <taxon>Anguininae</taxon>
        <taxon>Ditylenchus</taxon>
    </lineage>
</organism>
<dbReference type="Proteomes" id="UP000887574">
    <property type="component" value="Unplaced"/>
</dbReference>
<reference evidence="2" key="1">
    <citation type="submission" date="2022-11" db="UniProtKB">
        <authorList>
            <consortium name="WormBaseParasite"/>
        </authorList>
    </citation>
    <scope>IDENTIFICATION</scope>
</reference>
<dbReference type="WBParaSite" id="jg7371">
    <property type="protein sequence ID" value="jg7371"/>
    <property type="gene ID" value="jg7371"/>
</dbReference>
<sequence>MLIEHAAEAGKVFEPLEKSFELTKTRGHVTLRDEEYEMLAENAAEQVGQLCSDLSQWNLFSNNNGIEIYERKSHSHKLLKACSCLSSPCHAQCKS</sequence>
<evidence type="ECO:0000313" key="1">
    <source>
        <dbReference type="Proteomes" id="UP000887574"/>
    </source>
</evidence>
<accession>A0A915ENZ1</accession>
<name>A0A915ENZ1_9BILA</name>
<dbReference type="AlphaFoldDB" id="A0A915ENZ1"/>
<evidence type="ECO:0000313" key="2">
    <source>
        <dbReference type="WBParaSite" id="jg7371"/>
    </source>
</evidence>
<protein>
    <submittedName>
        <fullName evidence="2">Uncharacterized protein</fullName>
    </submittedName>
</protein>
<keyword evidence="1" id="KW-1185">Reference proteome</keyword>